<comment type="caution">
    <text evidence="1">The sequence shown here is derived from an EMBL/GenBank/DDBJ whole genome shotgun (WGS) entry which is preliminary data.</text>
</comment>
<reference evidence="2" key="1">
    <citation type="journal article" date="2022" name="Mol. Ecol. Resour.">
        <title>The genomes of chicory, endive, great burdock and yacon provide insights into Asteraceae palaeo-polyploidization history and plant inulin production.</title>
        <authorList>
            <person name="Fan W."/>
            <person name="Wang S."/>
            <person name="Wang H."/>
            <person name="Wang A."/>
            <person name="Jiang F."/>
            <person name="Liu H."/>
            <person name="Zhao H."/>
            <person name="Xu D."/>
            <person name="Zhang Y."/>
        </authorList>
    </citation>
    <scope>NUCLEOTIDE SEQUENCE [LARGE SCALE GENOMIC DNA]</scope>
    <source>
        <strain evidence="2">cv. Yunnan</strain>
    </source>
</reference>
<dbReference type="EMBL" id="CM042037">
    <property type="protein sequence ID" value="KAI3741090.1"/>
    <property type="molecule type" value="Genomic_DNA"/>
</dbReference>
<organism evidence="1 2">
    <name type="scientific">Smallanthus sonchifolius</name>
    <dbReference type="NCBI Taxonomy" id="185202"/>
    <lineage>
        <taxon>Eukaryota</taxon>
        <taxon>Viridiplantae</taxon>
        <taxon>Streptophyta</taxon>
        <taxon>Embryophyta</taxon>
        <taxon>Tracheophyta</taxon>
        <taxon>Spermatophyta</taxon>
        <taxon>Magnoliopsida</taxon>
        <taxon>eudicotyledons</taxon>
        <taxon>Gunneridae</taxon>
        <taxon>Pentapetalae</taxon>
        <taxon>asterids</taxon>
        <taxon>campanulids</taxon>
        <taxon>Asterales</taxon>
        <taxon>Asteraceae</taxon>
        <taxon>Asteroideae</taxon>
        <taxon>Heliantheae alliance</taxon>
        <taxon>Millerieae</taxon>
        <taxon>Smallanthus</taxon>
    </lineage>
</organism>
<gene>
    <name evidence="1" type="ORF">L1987_58757</name>
</gene>
<reference evidence="1 2" key="2">
    <citation type="journal article" date="2022" name="Mol. Ecol. Resour.">
        <title>The genomes of chicory, endive, great burdock and yacon provide insights into Asteraceae paleo-polyploidization history and plant inulin production.</title>
        <authorList>
            <person name="Fan W."/>
            <person name="Wang S."/>
            <person name="Wang H."/>
            <person name="Wang A."/>
            <person name="Jiang F."/>
            <person name="Liu H."/>
            <person name="Zhao H."/>
            <person name="Xu D."/>
            <person name="Zhang Y."/>
        </authorList>
    </citation>
    <scope>NUCLEOTIDE SEQUENCE [LARGE SCALE GENOMIC DNA]</scope>
    <source>
        <strain evidence="2">cv. Yunnan</strain>
        <tissue evidence="1">Leaves</tissue>
    </source>
</reference>
<sequence length="312" mass="34535">MAEEFQAEVFSSSSFKGNYGGCWQNDFMNLKTRSTDESSGCCATAILPDSAMGPSPSTTTNWYQALLINGRTGESTYNQTLPEILNNLPAGGQNSSNFGMDQEHTSYGYPSSLLQTLLYGASPPAPPPAAAPPQQPLYDFQVNLNDFDPVSSMPGFSSELNSFFDIKSRNEEIRDLGSSVKKSCSESTFKRARIETPSPLPTFKVRKEKLGDRVTALQQLVSPFGKTDTASVLHEAIEYIKLLHDQINVLSKPYMSTMQVQQINNKVNDYNEGAKQQELRSRGLCLVPMSSTFPVAIDQTTPDYWTSRFRNI</sequence>
<protein>
    <submittedName>
        <fullName evidence="1">Uncharacterized protein</fullName>
    </submittedName>
</protein>
<keyword evidence="2" id="KW-1185">Reference proteome</keyword>
<accession>A0ACB9D3J2</accession>
<dbReference type="Proteomes" id="UP001056120">
    <property type="component" value="Linkage Group LG20"/>
</dbReference>
<evidence type="ECO:0000313" key="1">
    <source>
        <dbReference type="EMBL" id="KAI3741090.1"/>
    </source>
</evidence>
<evidence type="ECO:0000313" key="2">
    <source>
        <dbReference type="Proteomes" id="UP001056120"/>
    </source>
</evidence>
<proteinExistence type="predicted"/>
<name>A0ACB9D3J2_9ASTR</name>